<evidence type="ECO:0000313" key="9">
    <source>
        <dbReference type="Proteomes" id="UP000254425"/>
    </source>
</evidence>
<gene>
    <name evidence="8" type="ORF">DVA86_02540</name>
</gene>
<dbReference type="Gene3D" id="1.10.1040.10">
    <property type="entry name" value="N-(1-d-carboxylethyl)-l-norvaline Dehydrogenase, domain 2"/>
    <property type="match status" value="1"/>
</dbReference>
<evidence type="ECO:0000313" key="8">
    <source>
        <dbReference type="EMBL" id="AXK31692.1"/>
    </source>
</evidence>
<dbReference type="GO" id="GO:0051287">
    <property type="term" value="F:NAD binding"/>
    <property type="evidence" value="ECO:0007669"/>
    <property type="project" value="InterPro"/>
</dbReference>
<dbReference type="Gene3D" id="3.40.50.720">
    <property type="entry name" value="NAD(P)-binding Rossmann-like Domain"/>
    <property type="match status" value="1"/>
</dbReference>
<dbReference type="KEGG" id="sarm:DVA86_02540"/>
<evidence type="ECO:0000256" key="5">
    <source>
        <dbReference type="SAM" id="MobiDB-lite"/>
    </source>
</evidence>
<feature type="domain" description="3-hydroxyisobutyrate dehydrogenase-like NAD-binding" evidence="7">
    <location>
        <begin position="164"/>
        <end position="261"/>
    </location>
</feature>
<dbReference type="AlphaFoldDB" id="A0A345XJ76"/>
<feature type="active site" evidence="4">
    <location>
        <position position="170"/>
    </location>
</feature>
<evidence type="ECO:0000256" key="4">
    <source>
        <dbReference type="PIRSR" id="PIRSR000103-1"/>
    </source>
</evidence>
<accession>A0A345XJ76</accession>
<dbReference type="PANTHER" id="PTHR22981:SF7">
    <property type="entry name" value="3-HYDROXYISOBUTYRATE DEHYDROGENASE, MITOCHONDRIAL"/>
    <property type="match status" value="1"/>
</dbReference>
<keyword evidence="9" id="KW-1185">Reference proteome</keyword>
<dbReference type="InterPro" id="IPR015815">
    <property type="entry name" value="HIBADH-related"/>
</dbReference>
<feature type="domain" description="6-phosphogluconate dehydrogenase NADP-binding" evidence="6">
    <location>
        <begin position="5"/>
        <end position="161"/>
    </location>
</feature>
<dbReference type="Pfam" id="PF03446">
    <property type="entry name" value="NAD_binding_2"/>
    <property type="match status" value="1"/>
</dbReference>
<name>A0A345XJ76_9ACTN</name>
<dbReference type="RefSeq" id="WP_208875389.1">
    <property type="nucleotide sequence ID" value="NZ_CP031320.1"/>
</dbReference>
<dbReference type="EMBL" id="CP031320">
    <property type="protein sequence ID" value="AXK31692.1"/>
    <property type="molecule type" value="Genomic_DNA"/>
</dbReference>
<dbReference type="PANTHER" id="PTHR22981">
    <property type="entry name" value="3-HYDROXYISOBUTYRATE DEHYDROGENASE-RELATED"/>
    <property type="match status" value="1"/>
</dbReference>
<reference evidence="8 9" key="1">
    <citation type="submission" date="2018-07" db="EMBL/GenBank/DDBJ databases">
        <title>Draft genome of the type strain Streptomyces armeniacus ATCC 15676.</title>
        <authorList>
            <person name="Labana P."/>
            <person name="Gosse J.T."/>
            <person name="Boddy C.N."/>
        </authorList>
    </citation>
    <scope>NUCLEOTIDE SEQUENCE [LARGE SCALE GENOMIC DNA]</scope>
    <source>
        <strain evidence="8 9">ATCC 15676</strain>
    </source>
</reference>
<dbReference type="PIRSF" id="PIRSF000103">
    <property type="entry name" value="HIBADH"/>
    <property type="match status" value="1"/>
</dbReference>
<comment type="similarity">
    <text evidence="1">Belongs to the HIBADH-related family.</text>
</comment>
<protein>
    <submittedName>
        <fullName evidence="8">NAD(P)-dependent oxidoreductase</fullName>
    </submittedName>
</protein>
<keyword evidence="2" id="KW-0560">Oxidoreductase</keyword>
<keyword evidence="3" id="KW-0520">NAD</keyword>
<dbReference type="GO" id="GO:0050661">
    <property type="term" value="F:NADP binding"/>
    <property type="evidence" value="ECO:0007669"/>
    <property type="project" value="InterPro"/>
</dbReference>
<evidence type="ECO:0000256" key="1">
    <source>
        <dbReference type="ARBA" id="ARBA00009080"/>
    </source>
</evidence>
<evidence type="ECO:0000259" key="7">
    <source>
        <dbReference type="Pfam" id="PF14833"/>
    </source>
</evidence>
<dbReference type="InterPro" id="IPR006115">
    <property type="entry name" value="6PGDH_NADP-bd"/>
</dbReference>
<evidence type="ECO:0000256" key="3">
    <source>
        <dbReference type="ARBA" id="ARBA00023027"/>
    </source>
</evidence>
<proteinExistence type="inferred from homology"/>
<sequence>MSGTRIGMIGLGNMGGRITRRIVAGGQPVTGYDPVPGRAEEAGATPAESVAEAVAAADHLLLSLPDSTVVEGVVLGDDGVLAHCRAGQIVVDFSTAAPSSTVRLHAALAERGVEYVDAGISGGAAAADKGTLTLMTGGSPAALAALERTLEPFSSEVFAMGAPGAGHTAKVLNNFLNAVSLAATAEALVAGRKAGLDMHRLLEVFNAGSGVNFATLNRFPHIVDGDYLEGGLTGALMTKDIVLYVDRLRELGVPVLNASGPLASFALAGSLGYADQISNRVVDAIGDAAGGIRLHDKEEHGNEELGNEEHGNEEAAE</sequence>
<dbReference type="InterPro" id="IPR008927">
    <property type="entry name" value="6-PGluconate_DH-like_C_sf"/>
</dbReference>
<dbReference type="SUPFAM" id="SSF48179">
    <property type="entry name" value="6-phosphogluconate dehydrogenase C-terminal domain-like"/>
    <property type="match status" value="1"/>
</dbReference>
<dbReference type="SUPFAM" id="SSF51735">
    <property type="entry name" value="NAD(P)-binding Rossmann-fold domains"/>
    <property type="match status" value="1"/>
</dbReference>
<dbReference type="Proteomes" id="UP000254425">
    <property type="component" value="Chromosome"/>
</dbReference>
<dbReference type="InterPro" id="IPR036291">
    <property type="entry name" value="NAD(P)-bd_dom_sf"/>
</dbReference>
<dbReference type="Pfam" id="PF14833">
    <property type="entry name" value="NAD_binding_11"/>
    <property type="match status" value="1"/>
</dbReference>
<evidence type="ECO:0000256" key="2">
    <source>
        <dbReference type="ARBA" id="ARBA00023002"/>
    </source>
</evidence>
<dbReference type="InterPro" id="IPR029154">
    <property type="entry name" value="HIBADH-like_NADP-bd"/>
</dbReference>
<evidence type="ECO:0000259" key="6">
    <source>
        <dbReference type="Pfam" id="PF03446"/>
    </source>
</evidence>
<dbReference type="GO" id="GO:0016616">
    <property type="term" value="F:oxidoreductase activity, acting on the CH-OH group of donors, NAD or NADP as acceptor"/>
    <property type="evidence" value="ECO:0007669"/>
    <property type="project" value="TreeGrafter"/>
</dbReference>
<feature type="region of interest" description="Disordered" evidence="5">
    <location>
        <begin position="297"/>
        <end position="317"/>
    </location>
</feature>
<organism evidence="8 9">
    <name type="scientific">Streptomyces armeniacus</name>
    <dbReference type="NCBI Taxonomy" id="83291"/>
    <lineage>
        <taxon>Bacteria</taxon>
        <taxon>Bacillati</taxon>
        <taxon>Actinomycetota</taxon>
        <taxon>Actinomycetes</taxon>
        <taxon>Kitasatosporales</taxon>
        <taxon>Streptomycetaceae</taxon>
        <taxon>Streptomyces</taxon>
    </lineage>
</organism>
<dbReference type="InterPro" id="IPR013328">
    <property type="entry name" value="6PGD_dom2"/>
</dbReference>